<dbReference type="GO" id="GO:0005737">
    <property type="term" value="C:cytoplasm"/>
    <property type="evidence" value="ECO:0007669"/>
    <property type="project" value="UniProtKB-SubCell"/>
</dbReference>
<dbReference type="OrthoDB" id="9809851at2"/>
<evidence type="ECO:0000256" key="10">
    <source>
        <dbReference type="ARBA" id="ARBA00023204"/>
    </source>
</evidence>
<keyword evidence="5" id="KW-0227">DNA damage</keyword>
<evidence type="ECO:0000256" key="12">
    <source>
        <dbReference type="ARBA" id="ARBA00039316"/>
    </source>
</evidence>
<evidence type="ECO:0000256" key="1">
    <source>
        <dbReference type="ARBA" id="ARBA00004496"/>
    </source>
</evidence>
<keyword evidence="8" id="KW-0267">Excision nuclease</keyword>
<proteinExistence type="inferred from homology"/>
<evidence type="ECO:0000313" key="14">
    <source>
        <dbReference type="EMBL" id="KYG73304.1"/>
    </source>
</evidence>
<dbReference type="GO" id="GO:0003677">
    <property type="term" value="F:DNA binding"/>
    <property type="evidence" value="ECO:0007669"/>
    <property type="project" value="UniProtKB-KW"/>
</dbReference>
<gene>
    <name evidence="14" type="ORF">AWW68_11380</name>
</gene>
<evidence type="ECO:0000256" key="3">
    <source>
        <dbReference type="ARBA" id="ARBA00022737"/>
    </source>
</evidence>
<keyword evidence="3" id="KW-0677">Repeat</keyword>
<keyword evidence="9" id="KW-0238">DNA-binding</keyword>
<comment type="subcellular location">
    <subcellularLocation>
        <location evidence="1">Cytoplasm</location>
    </subcellularLocation>
</comment>
<evidence type="ECO:0000256" key="9">
    <source>
        <dbReference type="ARBA" id="ARBA00023125"/>
    </source>
</evidence>
<dbReference type="SUPFAM" id="SSF52540">
    <property type="entry name" value="P-loop containing nucleoside triphosphate hydrolases"/>
    <property type="match status" value="1"/>
</dbReference>
<dbReference type="PANTHER" id="PTHR43152">
    <property type="entry name" value="UVRABC SYSTEM PROTEIN A"/>
    <property type="match status" value="1"/>
</dbReference>
<protein>
    <recommendedName>
        <fullName evidence="12">UvrABC system protein A</fullName>
    </recommendedName>
    <alternativeName>
        <fullName evidence="13">Excinuclease ABC subunit A</fullName>
    </alternativeName>
</protein>
<reference evidence="14 15" key="1">
    <citation type="submission" date="2016-01" db="EMBL/GenBank/DDBJ databases">
        <title>Genome sequencing of Roseivirga spongicola UST030701-084.</title>
        <authorList>
            <person name="Selvaratnam C."/>
            <person name="Thevarajoo S."/>
            <person name="Goh K.M."/>
            <person name="Ee R."/>
            <person name="Chan K.-G."/>
            <person name="Chong C.S."/>
        </authorList>
    </citation>
    <scope>NUCLEOTIDE SEQUENCE [LARGE SCALE GENOMIC DNA]</scope>
    <source>
        <strain evidence="14 15">UST030701-084</strain>
    </source>
</reference>
<evidence type="ECO:0000256" key="2">
    <source>
        <dbReference type="ARBA" id="ARBA00022490"/>
    </source>
</evidence>
<keyword evidence="10" id="KW-0234">DNA repair</keyword>
<dbReference type="PANTHER" id="PTHR43152:SF2">
    <property type="entry name" value="DRUG RESISTANCE ABC TRANSPORTER"/>
    <property type="match status" value="1"/>
</dbReference>
<dbReference type="GO" id="GO:0005524">
    <property type="term" value="F:ATP binding"/>
    <property type="evidence" value="ECO:0007669"/>
    <property type="project" value="UniProtKB-KW"/>
</dbReference>
<comment type="similarity">
    <text evidence="11">Belongs to the ABC transporter superfamily. UvrA family.</text>
</comment>
<dbReference type="STRING" id="333140.AWW68_11380"/>
<organism evidence="14 15">
    <name type="scientific">Roseivirga spongicola</name>
    <dbReference type="NCBI Taxonomy" id="333140"/>
    <lineage>
        <taxon>Bacteria</taxon>
        <taxon>Pseudomonadati</taxon>
        <taxon>Bacteroidota</taxon>
        <taxon>Cytophagia</taxon>
        <taxon>Cytophagales</taxon>
        <taxon>Roseivirgaceae</taxon>
        <taxon>Roseivirga</taxon>
    </lineage>
</organism>
<evidence type="ECO:0000256" key="5">
    <source>
        <dbReference type="ARBA" id="ARBA00022763"/>
    </source>
</evidence>
<keyword evidence="15" id="KW-1185">Reference proteome</keyword>
<comment type="caution">
    <text evidence="14">The sequence shown here is derived from an EMBL/GenBank/DDBJ whole genome shotgun (WGS) entry which is preliminary data.</text>
</comment>
<evidence type="ECO:0000256" key="13">
    <source>
        <dbReference type="ARBA" id="ARBA00042156"/>
    </source>
</evidence>
<evidence type="ECO:0000256" key="4">
    <source>
        <dbReference type="ARBA" id="ARBA00022741"/>
    </source>
</evidence>
<evidence type="ECO:0000256" key="7">
    <source>
        <dbReference type="ARBA" id="ARBA00022840"/>
    </source>
</evidence>
<keyword evidence="6" id="KW-0228">DNA excision</keyword>
<dbReference type="GO" id="GO:0006281">
    <property type="term" value="P:DNA repair"/>
    <property type="evidence" value="ECO:0007669"/>
    <property type="project" value="UniProtKB-KW"/>
</dbReference>
<dbReference type="RefSeq" id="WP_068221478.1">
    <property type="nucleotide sequence ID" value="NZ_CP139724.1"/>
</dbReference>
<dbReference type="Proteomes" id="UP000075606">
    <property type="component" value="Unassembled WGS sequence"/>
</dbReference>
<dbReference type="InterPro" id="IPR027417">
    <property type="entry name" value="P-loop_NTPase"/>
</dbReference>
<dbReference type="EMBL" id="LRPC01000028">
    <property type="protein sequence ID" value="KYG73304.1"/>
    <property type="molecule type" value="Genomic_DNA"/>
</dbReference>
<dbReference type="Gene3D" id="3.40.50.300">
    <property type="entry name" value="P-loop containing nucleotide triphosphate hydrolases"/>
    <property type="match status" value="1"/>
</dbReference>
<dbReference type="Gene3D" id="1.20.1580.10">
    <property type="entry name" value="ABC transporter ATPase like domain"/>
    <property type="match status" value="1"/>
</dbReference>
<sequence>MQESSQPAILIKGAKANNLKDISLKIPHNQLIVVTGISGSGKSSLVFDVIAQEGQRRYFETLPSFARKFMGKLNRPEVDEIEGLSPVIAIGQRTSGSHARSTVGTLTDIHDLLRLLFARTGETQRNIKPLTSLSVSLRLLYLNTISLTLLVGDNTARAQAVTDTVASKSF</sequence>
<name>A0A150X3L5_9BACT</name>
<evidence type="ECO:0000256" key="11">
    <source>
        <dbReference type="ARBA" id="ARBA00038000"/>
    </source>
</evidence>
<keyword evidence="4" id="KW-0547">Nucleotide-binding</keyword>
<dbReference type="GO" id="GO:0004518">
    <property type="term" value="F:nuclease activity"/>
    <property type="evidence" value="ECO:0007669"/>
    <property type="project" value="UniProtKB-KW"/>
</dbReference>
<keyword evidence="2" id="KW-0963">Cytoplasm</keyword>
<accession>A0A150X3L5</accession>
<keyword evidence="7" id="KW-0067">ATP-binding</keyword>
<dbReference type="AlphaFoldDB" id="A0A150X3L5"/>
<evidence type="ECO:0000256" key="6">
    <source>
        <dbReference type="ARBA" id="ARBA00022769"/>
    </source>
</evidence>
<evidence type="ECO:0000256" key="8">
    <source>
        <dbReference type="ARBA" id="ARBA00022881"/>
    </source>
</evidence>
<evidence type="ECO:0000313" key="15">
    <source>
        <dbReference type="Proteomes" id="UP000075606"/>
    </source>
</evidence>